<evidence type="ECO:0000313" key="4">
    <source>
        <dbReference type="Proteomes" id="UP001633002"/>
    </source>
</evidence>
<dbReference type="InterPro" id="IPR023393">
    <property type="entry name" value="START-like_dom_sf"/>
</dbReference>
<dbReference type="Pfam" id="PF00407">
    <property type="entry name" value="Bet_v_1"/>
    <property type="match status" value="1"/>
</dbReference>
<gene>
    <name evidence="3" type="ORF">R1sor_017059</name>
</gene>
<evidence type="ECO:0000256" key="1">
    <source>
        <dbReference type="ARBA" id="ARBA00009744"/>
    </source>
</evidence>
<name>A0ABD3I8H3_9MARC</name>
<reference evidence="3 4" key="1">
    <citation type="submission" date="2024-09" db="EMBL/GenBank/DDBJ databases">
        <title>Chromosome-scale assembly of Riccia sorocarpa.</title>
        <authorList>
            <person name="Paukszto L."/>
        </authorList>
    </citation>
    <scope>NUCLEOTIDE SEQUENCE [LARGE SCALE GENOMIC DNA]</scope>
    <source>
        <strain evidence="3">LP-2024</strain>
        <tissue evidence="3">Aerial parts of the thallus</tissue>
    </source>
</reference>
<dbReference type="PRINTS" id="PR00634">
    <property type="entry name" value="BETALLERGEN"/>
</dbReference>
<dbReference type="InterPro" id="IPR050279">
    <property type="entry name" value="Plant_def-hormone_signal"/>
</dbReference>
<dbReference type="InterPro" id="IPR000916">
    <property type="entry name" value="Bet_v_I/MLP"/>
</dbReference>
<protein>
    <recommendedName>
        <fullName evidence="2">Bet v I/Major latex protein domain-containing protein</fullName>
    </recommendedName>
</protein>
<dbReference type="PANTHER" id="PTHR31213:SF24">
    <property type="entry name" value="OS08G0374000 PROTEIN"/>
    <property type="match status" value="1"/>
</dbReference>
<comment type="caution">
    <text evidence="3">The sequence shown here is derived from an EMBL/GenBank/DDBJ whole genome shotgun (WGS) entry which is preliminary data.</text>
</comment>
<dbReference type="Gene3D" id="3.30.530.20">
    <property type="match status" value="1"/>
</dbReference>
<dbReference type="PANTHER" id="PTHR31213">
    <property type="entry name" value="OS08G0374000 PROTEIN-RELATED"/>
    <property type="match status" value="1"/>
</dbReference>
<dbReference type="FunFam" id="3.30.530.20:FF:000007">
    <property type="entry name" value="Major pollen allergen Bet v 1-A"/>
    <property type="match status" value="1"/>
</dbReference>
<dbReference type="SMART" id="SM01037">
    <property type="entry name" value="Bet_v_1"/>
    <property type="match status" value="1"/>
</dbReference>
<organism evidence="3 4">
    <name type="scientific">Riccia sorocarpa</name>
    <dbReference type="NCBI Taxonomy" id="122646"/>
    <lineage>
        <taxon>Eukaryota</taxon>
        <taxon>Viridiplantae</taxon>
        <taxon>Streptophyta</taxon>
        <taxon>Embryophyta</taxon>
        <taxon>Marchantiophyta</taxon>
        <taxon>Marchantiopsida</taxon>
        <taxon>Marchantiidae</taxon>
        <taxon>Marchantiales</taxon>
        <taxon>Ricciaceae</taxon>
        <taxon>Riccia</taxon>
    </lineage>
</organism>
<keyword evidence="4" id="KW-1185">Reference proteome</keyword>
<evidence type="ECO:0000259" key="2">
    <source>
        <dbReference type="SMART" id="SM01037"/>
    </source>
</evidence>
<evidence type="ECO:0000313" key="3">
    <source>
        <dbReference type="EMBL" id="KAL3699037.1"/>
    </source>
</evidence>
<dbReference type="AlphaFoldDB" id="A0ABD3I8H3"/>
<dbReference type="Proteomes" id="UP001633002">
    <property type="component" value="Unassembled WGS sequence"/>
</dbReference>
<dbReference type="EMBL" id="JBJQOH010000001">
    <property type="protein sequence ID" value="KAL3699037.1"/>
    <property type="molecule type" value="Genomic_DNA"/>
</dbReference>
<accession>A0ABD3I8H3</accession>
<proteinExistence type="inferred from homology"/>
<dbReference type="SUPFAM" id="SSF55961">
    <property type="entry name" value="Bet v1-like"/>
    <property type="match status" value="1"/>
</dbReference>
<comment type="similarity">
    <text evidence="1">Belongs to the BetVI family.</text>
</comment>
<feature type="domain" description="Bet v I/Major latex protein" evidence="2">
    <location>
        <begin position="3"/>
        <end position="156"/>
    </location>
</feature>
<sequence>MIQSKEELTCETHVIVPPAQLWEAFKDLHNLLPRILPGFIESSKLLEGNGNVGTIREIKFSLAVPGQSYTKERIDVLDDEGRTCIFSMLDGEVMENFSSFKTTWQFVPSKGSDGGEGTEVKWKIEYVPVGEHWSVDKFKDSAILLIKQIEGHLIATGDYTQSTEAKLRSALFS</sequence>
<dbReference type="CDD" id="cd07816">
    <property type="entry name" value="Bet_v1-like"/>
    <property type="match status" value="1"/>
</dbReference>
<dbReference type="InterPro" id="IPR024949">
    <property type="entry name" value="Bet_v_I_allergen"/>
</dbReference>